<dbReference type="RefSeq" id="WP_082646547.1">
    <property type="nucleotide sequence ID" value="NZ_LNYB01000016.1"/>
</dbReference>
<feature type="transmembrane region" description="Helical" evidence="2">
    <location>
        <begin position="120"/>
        <end position="142"/>
    </location>
</feature>
<dbReference type="PANTHER" id="PTHR44757:SF2">
    <property type="entry name" value="BIOFILM ARCHITECTURE MAINTENANCE PROTEIN MBAA"/>
    <property type="match status" value="1"/>
</dbReference>
<feature type="transmembrane region" description="Helical" evidence="2">
    <location>
        <begin position="249"/>
        <end position="273"/>
    </location>
</feature>
<dbReference type="PROSITE" id="PS50887">
    <property type="entry name" value="GGDEF"/>
    <property type="match status" value="1"/>
</dbReference>
<dbReference type="GO" id="GO:0003824">
    <property type="term" value="F:catalytic activity"/>
    <property type="evidence" value="ECO:0007669"/>
    <property type="project" value="UniProtKB-ARBA"/>
</dbReference>
<dbReference type="SMART" id="SM00267">
    <property type="entry name" value="GGDEF"/>
    <property type="match status" value="1"/>
</dbReference>
<name>A0A0W0U634_9GAMM</name>
<proteinExistence type="predicted"/>
<dbReference type="Pfam" id="PF00563">
    <property type="entry name" value="EAL"/>
    <property type="match status" value="1"/>
</dbReference>
<dbReference type="EMBL" id="UASS01000018">
    <property type="protein sequence ID" value="SPX61346.1"/>
    <property type="molecule type" value="Genomic_DNA"/>
</dbReference>
<evidence type="ECO:0000313" key="7">
    <source>
        <dbReference type="Proteomes" id="UP000054698"/>
    </source>
</evidence>
<dbReference type="Pfam" id="PF00990">
    <property type="entry name" value="GGDEF"/>
    <property type="match status" value="1"/>
</dbReference>
<feature type="transmembrane region" description="Helical" evidence="2">
    <location>
        <begin position="224"/>
        <end position="243"/>
    </location>
</feature>
<protein>
    <submittedName>
        <fullName evidence="5">Sensory box protein</fullName>
    </submittedName>
</protein>
<dbReference type="SUPFAM" id="SSF55073">
    <property type="entry name" value="Nucleotide cyclase"/>
    <property type="match status" value="1"/>
</dbReference>
<evidence type="ECO:0000313" key="5">
    <source>
        <dbReference type="EMBL" id="KTD03116.1"/>
    </source>
</evidence>
<dbReference type="AlphaFoldDB" id="A0A0W0U634"/>
<dbReference type="PATRIC" id="fig|453.4.peg.512"/>
<sequence length="725" mass="82507">MTKNSYSNGILITMPKLFVIFIVMVIILPTLGILFGFKLAVPDWSSKSIIIYHALYYWSISIIATIITLLAFTHYKLTKDNVALSLGFAYLFAAYFNTAFTLANEWASPLSKSVENLHAYVWVLSTIFAGILLIVGLSGCLLKKLKQRYLVLSLLILTSLFILASNYYCMHWLKKVEKLPQIVYSENTIIHPFGIINLCLYVYLIFAIYPRLIKKKFSILTHSIFYIAVAQIVISCYMIFGSTHIYDTVYLSALLIQLLIYLIPFFALILSYLSSYDFALESQKELQQQKEKFEQLSTYDPLTFLLNRRAFEETTNKMIENAKRYNHKFTLLYLDLDNFKSVNDSIGHDVGDALIKAVSMRLKKSIRMSDYCARLGGDEFGIILTEINSQNDANLVAHKLITILNKPFRIKGKLLYTGASIGIAIYPSDGTTYHDLLKNADTAMYRAKTSGKNTYTFYTKNLSKIYSHELDIATQLRAALKKNEFYLSYQPIYHLLTRQVIGGEVLLRWKNKLLGKIIPQDFISIAEKLGMMIPLGNWVLENACKQIEIWNDKYQKPLQFSINLSPAQLSNSNFIRQIKSTLRKHHINPNILTLELTETALLENRVGVEKNIIALEKNGLNLALDDFGTGHSSLTRLKNLPISTLKIDKSFVMNIENESNSAIIIEVIIQLAKKLQKKIIAEGITTESQLKFLIDNGCHYGQGFLFSEPLSANQFESLVYIASLS</sequence>
<feature type="transmembrane region" description="Helical" evidence="2">
    <location>
        <begin position="188"/>
        <end position="212"/>
    </location>
</feature>
<dbReference type="STRING" id="453.Lfee_0472"/>
<dbReference type="PROSITE" id="PS50883">
    <property type="entry name" value="EAL"/>
    <property type="match status" value="1"/>
</dbReference>
<keyword evidence="7" id="KW-1185">Reference proteome</keyword>
<keyword evidence="2" id="KW-1133">Transmembrane helix</keyword>
<reference evidence="6 8" key="2">
    <citation type="submission" date="2018-06" db="EMBL/GenBank/DDBJ databases">
        <authorList>
            <consortium name="Pathogen Informatics"/>
            <person name="Doyle S."/>
        </authorList>
    </citation>
    <scope>NUCLEOTIDE SEQUENCE [LARGE SCALE GENOMIC DNA]</scope>
    <source>
        <strain evidence="6 8">NCTC12022</strain>
    </source>
</reference>
<dbReference type="CDD" id="cd01948">
    <property type="entry name" value="EAL"/>
    <property type="match status" value="1"/>
</dbReference>
<dbReference type="CDD" id="cd01949">
    <property type="entry name" value="GGDEF"/>
    <property type="match status" value="1"/>
</dbReference>
<feature type="transmembrane region" description="Helical" evidence="2">
    <location>
        <begin position="17"/>
        <end position="37"/>
    </location>
</feature>
<reference evidence="5 7" key="1">
    <citation type="submission" date="2015-11" db="EMBL/GenBank/DDBJ databases">
        <title>Genomic analysis of 38 Legionella species identifies large and diverse effector repertoires.</title>
        <authorList>
            <person name="Burstein D."/>
            <person name="Amaro F."/>
            <person name="Zusman T."/>
            <person name="Lifshitz Z."/>
            <person name="Cohen O."/>
            <person name="Gilbert J.A."/>
            <person name="Pupko T."/>
            <person name="Shuman H.A."/>
            <person name="Segal G."/>
        </authorList>
    </citation>
    <scope>NUCLEOTIDE SEQUENCE [LARGE SCALE GENOMIC DNA]</scope>
    <source>
        <strain evidence="5 7">WO-44C</strain>
    </source>
</reference>
<dbReference type="Proteomes" id="UP000251942">
    <property type="component" value="Unassembled WGS sequence"/>
</dbReference>
<feature type="transmembrane region" description="Helical" evidence="2">
    <location>
        <begin position="49"/>
        <end position="70"/>
    </location>
</feature>
<dbReference type="InterPro" id="IPR000160">
    <property type="entry name" value="GGDEF_dom"/>
</dbReference>
<dbReference type="EMBL" id="LNYB01000016">
    <property type="protein sequence ID" value="KTD03116.1"/>
    <property type="molecule type" value="Genomic_DNA"/>
</dbReference>
<evidence type="ECO:0000256" key="2">
    <source>
        <dbReference type="SAM" id="Phobius"/>
    </source>
</evidence>
<dbReference type="InterPro" id="IPR001633">
    <property type="entry name" value="EAL_dom"/>
</dbReference>
<dbReference type="PANTHER" id="PTHR44757">
    <property type="entry name" value="DIGUANYLATE CYCLASE DGCP"/>
    <property type="match status" value="1"/>
</dbReference>
<dbReference type="InterPro" id="IPR035919">
    <property type="entry name" value="EAL_sf"/>
</dbReference>
<dbReference type="InterPro" id="IPR052155">
    <property type="entry name" value="Biofilm_reg_signaling"/>
</dbReference>
<accession>A0A0W0U634</accession>
<feature type="transmembrane region" description="Helical" evidence="2">
    <location>
        <begin position="82"/>
        <end position="100"/>
    </location>
</feature>
<evidence type="ECO:0000313" key="8">
    <source>
        <dbReference type="Proteomes" id="UP000251942"/>
    </source>
</evidence>
<comment type="cofactor">
    <cofactor evidence="1">
        <name>Mg(2+)</name>
        <dbReference type="ChEBI" id="CHEBI:18420"/>
    </cofactor>
</comment>
<feature type="transmembrane region" description="Helical" evidence="2">
    <location>
        <begin position="149"/>
        <end position="168"/>
    </location>
</feature>
<dbReference type="Gene3D" id="3.30.70.270">
    <property type="match status" value="1"/>
</dbReference>
<evidence type="ECO:0000259" key="4">
    <source>
        <dbReference type="PROSITE" id="PS50887"/>
    </source>
</evidence>
<evidence type="ECO:0000259" key="3">
    <source>
        <dbReference type="PROSITE" id="PS50883"/>
    </source>
</evidence>
<organism evidence="5 7">
    <name type="scientific">Legionella feeleii</name>
    <dbReference type="NCBI Taxonomy" id="453"/>
    <lineage>
        <taxon>Bacteria</taxon>
        <taxon>Pseudomonadati</taxon>
        <taxon>Pseudomonadota</taxon>
        <taxon>Gammaproteobacteria</taxon>
        <taxon>Legionellales</taxon>
        <taxon>Legionellaceae</taxon>
        <taxon>Legionella</taxon>
    </lineage>
</organism>
<dbReference type="Gene3D" id="3.20.20.450">
    <property type="entry name" value="EAL domain"/>
    <property type="match status" value="1"/>
</dbReference>
<dbReference type="OrthoDB" id="9813913at2"/>
<dbReference type="FunFam" id="3.30.70.270:FF:000001">
    <property type="entry name" value="Diguanylate cyclase domain protein"/>
    <property type="match status" value="1"/>
</dbReference>
<feature type="domain" description="EAL" evidence="3">
    <location>
        <begin position="469"/>
        <end position="723"/>
    </location>
</feature>
<keyword evidence="2" id="KW-0812">Transmembrane</keyword>
<dbReference type="InterPro" id="IPR043128">
    <property type="entry name" value="Rev_trsase/Diguanyl_cyclase"/>
</dbReference>
<feature type="domain" description="GGDEF" evidence="4">
    <location>
        <begin position="327"/>
        <end position="460"/>
    </location>
</feature>
<evidence type="ECO:0000313" key="6">
    <source>
        <dbReference type="EMBL" id="SPX61346.1"/>
    </source>
</evidence>
<dbReference type="SMART" id="SM00052">
    <property type="entry name" value="EAL"/>
    <property type="match status" value="1"/>
</dbReference>
<evidence type="ECO:0000256" key="1">
    <source>
        <dbReference type="ARBA" id="ARBA00001946"/>
    </source>
</evidence>
<keyword evidence="2" id="KW-0472">Membrane</keyword>
<dbReference type="SUPFAM" id="SSF141868">
    <property type="entry name" value="EAL domain-like"/>
    <property type="match status" value="1"/>
</dbReference>
<dbReference type="Proteomes" id="UP000054698">
    <property type="component" value="Unassembled WGS sequence"/>
</dbReference>
<gene>
    <name evidence="6" type="primary">cph2_3</name>
    <name evidence="5" type="ORF">Lfee_0472</name>
    <name evidence="6" type="ORF">NCTC12022_02086</name>
</gene>
<dbReference type="NCBIfam" id="TIGR00254">
    <property type="entry name" value="GGDEF"/>
    <property type="match status" value="1"/>
</dbReference>
<dbReference type="InterPro" id="IPR029787">
    <property type="entry name" value="Nucleotide_cyclase"/>
</dbReference>